<evidence type="ECO:0000256" key="10">
    <source>
        <dbReference type="ARBA" id="ARBA00022982"/>
    </source>
</evidence>
<comment type="similarity">
    <text evidence="3 17">Belongs to the complex I subunit 4 family.</text>
</comment>
<feature type="transmembrane region" description="Helical" evidence="17">
    <location>
        <begin position="107"/>
        <end position="129"/>
    </location>
</feature>
<dbReference type="GO" id="GO:0031966">
    <property type="term" value="C:mitochondrial membrane"/>
    <property type="evidence" value="ECO:0007669"/>
    <property type="project" value="UniProtKB-SubCell"/>
</dbReference>
<keyword evidence="12 17" id="KW-0520">NAD</keyword>
<keyword evidence="8 17" id="KW-0812">Transmembrane</keyword>
<feature type="transmembrane region" description="Helical" evidence="17">
    <location>
        <begin position="136"/>
        <end position="157"/>
    </location>
</feature>
<feature type="transmembrane region" description="Helical" evidence="17">
    <location>
        <begin position="212"/>
        <end position="235"/>
    </location>
</feature>
<comment type="function">
    <text evidence="1">Core subunit of the mitochondrial membrane respiratory chain NADH dehydrogenase (Complex I) that is believed to belong to the minimal assembly required for catalysis. Complex I functions in the transfer of electrons from NADH to the respiratory chain. The immediate electron acceptor for the enzyme is believed to be ubiquinone.</text>
</comment>
<dbReference type="GO" id="GO:0003954">
    <property type="term" value="F:NADH dehydrogenase activity"/>
    <property type="evidence" value="ECO:0007669"/>
    <property type="project" value="TreeGrafter"/>
</dbReference>
<evidence type="ECO:0000256" key="7">
    <source>
        <dbReference type="ARBA" id="ARBA00022660"/>
    </source>
</evidence>
<evidence type="ECO:0000256" key="6">
    <source>
        <dbReference type="ARBA" id="ARBA00022448"/>
    </source>
</evidence>
<feature type="transmembrane region" description="Helical" evidence="17">
    <location>
        <begin position="330"/>
        <end position="352"/>
    </location>
</feature>
<evidence type="ECO:0000259" key="19">
    <source>
        <dbReference type="Pfam" id="PF01059"/>
    </source>
</evidence>
<evidence type="ECO:0000256" key="12">
    <source>
        <dbReference type="ARBA" id="ARBA00023027"/>
    </source>
</evidence>
<evidence type="ECO:0000256" key="9">
    <source>
        <dbReference type="ARBA" id="ARBA00022967"/>
    </source>
</evidence>
<keyword evidence="6 17" id="KW-0813">Transport</keyword>
<name>A0A4D6NYI2_9HEMI</name>
<dbReference type="AlphaFoldDB" id="A0A4D6NYI2"/>
<dbReference type="Pfam" id="PF01059">
    <property type="entry name" value="Oxidored_q5_N"/>
    <property type="match status" value="1"/>
</dbReference>
<reference evidence="20" key="2">
    <citation type="submission" date="2019-03" db="EMBL/GenBank/DDBJ databases">
        <authorList>
            <person name="Zhang D."/>
            <person name="Gao J."/>
            <person name="Li M."/>
            <person name="Yuan J."/>
            <person name="Liang J."/>
            <person name="Yang H."/>
            <person name="Bu W."/>
        </authorList>
    </citation>
    <scope>NUCLEOTIDE SEQUENCE</scope>
</reference>
<dbReference type="PANTHER" id="PTHR43507">
    <property type="entry name" value="NADH-UBIQUINONE OXIDOREDUCTASE CHAIN 4"/>
    <property type="match status" value="1"/>
</dbReference>
<evidence type="ECO:0000256" key="8">
    <source>
        <dbReference type="ARBA" id="ARBA00022692"/>
    </source>
</evidence>
<dbReference type="PANTHER" id="PTHR43507:SF20">
    <property type="entry name" value="NADH-UBIQUINONE OXIDOREDUCTASE CHAIN 4"/>
    <property type="match status" value="1"/>
</dbReference>
<organism evidence="20">
    <name type="scientific">Tetraphleps aterrimus</name>
    <dbReference type="NCBI Taxonomy" id="452413"/>
    <lineage>
        <taxon>Eukaryota</taxon>
        <taxon>Metazoa</taxon>
        <taxon>Ecdysozoa</taxon>
        <taxon>Arthropoda</taxon>
        <taxon>Hexapoda</taxon>
        <taxon>Insecta</taxon>
        <taxon>Pterygota</taxon>
        <taxon>Neoptera</taxon>
        <taxon>Paraneoptera</taxon>
        <taxon>Hemiptera</taxon>
        <taxon>Heteroptera</taxon>
        <taxon>Panheteroptera</taxon>
        <taxon>Cimicomorpha</taxon>
        <taxon>Anthocoridae</taxon>
        <taxon>Anthocorinae</taxon>
        <taxon>Tetraphleps</taxon>
    </lineage>
</organism>
<evidence type="ECO:0000259" key="18">
    <source>
        <dbReference type="Pfam" id="PF00361"/>
    </source>
</evidence>
<feature type="transmembrane region" description="Helical" evidence="17">
    <location>
        <begin position="177"/>
        <end position="200"/>
    </location>
</feature>
<feature type="transmembrane region" description="Helical" evidence="17">
    <location>
        <begin position="372"/>
        <end position="397"/>
    </location>
</feature>
<evidence type="ECO:0000256" key="15">
    <source>
        <dbReference type="ARBA" id="ARBA00023136"/>
    </source>
</evidence>
<dbReference type="EC" id="7.1.1.2" evidence="4 17"/>
<dbReference type="EMBL" id="MK672882">
    <property type="protein sequence ID" value="QCE31843.1"/>
    <property type="molecule type" value="Genomic_DNA"/>
</dbReference>
<feature type="transmembrane region" description="Helical" evidence="17">
    <location>
        <begin position="418"/>
        <end position="441"/>
    </location>
</feature>
<dbReference type="InterPro" id="IPR000260">
    <property type="entry name" value="NADH4_N"/>
</dbReference>
<feature type="transmembrane region" description="Helical" evidence="17">
    <location>
        <begin position="297"/>
        <end position="318"/>
    </location>
</feature>
<reference evidence="20" key="1">
    <citation type="journal article" date="2019" name="Int. J. Biol. Macromol.">
        <title>The complete mitochondrial genome of Tetraphleps aterrimus (Hemiptera: Anthocoridae): Genomic comparisons and phylogenetic analysis of Cimicomorpha.</title>
        <authorList>
            <person name="Zhang D.L."/>
            <person name="Gao J."/>
            <person name="Li M."/>
            <person name="Yuan J."/>
            <person name="Liang J."/>
            <person name="Yang H."/>
            <person name="Bu W."/>
        </authorList>
    </citation>
    <scope>NUCLEOTIDE SEQUENCE</scope>
</reference>
<feature type="transmembrane region" description="Helical" evidence="17">
    <location>
        <begin position="269"/>
        <end position="291"/>
    </location>
</feature>
<evidence type="ECO:0000256" key="3">
    <source>
        <dbReference type="ARBA" id="ARBA00009025"/>
    </source>
</evidence>
<evidence type="ECO:0000256" key="17">
    <source>
        <dbReference type="RuleBase" id="RU003297"/>
    </source>
</evidence>
<gene>
    <name evidence="20" type="primary">ND4</name>
</gene>
<protein>
    <recommendedName>
        <fullName evidence="5 17">NADH-ubiquinone oxidoreductase chain 4</fullName>
        <ecNumber evidence="4 17">7.1.1.2</ecNumber>
    </recommendedName>
</protein>
<feature type="domain" description="NADH:quinone oxidoreductase/Mrp antiporter transmembrane" evidence="18">
    <location>
        <begin position="104"/>
        <end position="386"/>
    </location>
</feature>
<dbReference type="InterPro" id="IPR001750">
    <property type="entry name" value="ND/Mrp_TM"/>
</dbReference>
<evidence type="ECO:0000256" key="2">
    <source>
        <dbReference type="ARBA" id="ARBA00004225"/>
    </source>
</evidence>
<dbReference type="GO" id="GO:0048039">
    <property type="term" value="F:ubiquinone binding"/>
    <property type="evidence" value="ECO:0007669"/>
    <property type="project" value="TreeGrafter"/>
</dbReference>
<dbReference type="PRINTS" id="PR01437">
    <property type="entry name" value="NUOXDRDTASE4"/>
</dbReference>
<feature type="domain" description="NADH:ubiquinone oxidoreductase chain 4 N-terminal" evidence="19">
    <location>
        <begin position="1"/>
        <end position="99"/>
    </location>
</feature>
<keyword evidence="7 17" id="KW-0679">Respiratory chain</keyword>
<comment type="subcellular location">
    <subcellularLocation>
        <location evidence="2 17">Mitochondrion membrane</location>
        <topology evidence="2 17">Multi-pass membrane protein</topology>
    </subcellularLocation>
</comment>
<evidence type="ECO:0000256" key="14">
    <source>
        <dbReference type="ARBA" id="ARBA00023128"/>
    </source>
</evidence>
<keyword evidence="10 17" id="KW-0249">Electron transport</keyword>
<evidence type="ECO:0000256" key="5">
    <source>
        <dbReference type="ARBA" id="ARBA00021006"/>
    </source>
</evidence>
<keyword evidence="13 17" id="KW-0830">Ubiquinone</keyword>
<evidence type="ECO:0000256" key="1">
    <source>
        <dbReference type="ARBA" id="ARBA00003257"/>
    </source>
</evidence>
<keyword evidence="9" id="KW-1278">Translocase</keyword>
<feature type="transmembrane region" description="Helical" evidence="17">
    <location>
        <begin position="84"/>
        <end position="101"/>
    </location>
</feature>
<evidence type="ECO:0000313" key="20">
    <source>
        <dbReference type="EMBL" id="QCE31843.1"/>
    </source>
</evidence>
<evidence type="ECO:0000256" key="4">
    <source>
        <dbReference type="ARBA" id="ARBA00012944"/>
    </source>
</evidence>
<feature type="transmembrane region" description="Helical" evidence="17">
    <location>
        <begin position="46"/>
        <end position="72"/>
    </location>
</feature>
<sequence>MMVLFLNFIFMIPICIMGYWWELVLFFCLSLFFLMFIWGFDYYSFISYSMGVDLLSLSLIMLSLLILILMLMASFKTYLTFSKFDFMLVCMIMTVFLILSFSTTNLFLFYMFFEASLIPTLLLIFGWGYQPERLSAGFYLLFYTLFASLPLLIMIFYTYNLNCSLFYFMIYDLNLNFYIYLFYVLAFLIKLPIIMFHFWLPKAHVEAPVSGSMILAGILLKLGGYGLMRVMLFLNSFSLKYNYVFISISLYGMSLVGILCMMQYDIKSIIAYSSVAHMGLVICGIFTLNILGVYGSLVMMIGHGLCSSGMFSLANIIYERSHSRSIMINKGLIVFMPSMSLMWFLLMANNMSSPPSLNLLGEIMLINSVMSWSTYSFLFLCLSSFFSCCYSIYLYSITQHGFLYSSYFPSMSGSIREFLLIMMHWFPLNMLIMKSDLFIYWI</sequence>
<dbReference type="InterPro" id="IPR003918">
    <property type="entry name" value="NADH_UbQ_OxRdtase"/>
</dbReference>
<dbReference type="Pfam" id="PF00361">
    <property type="entry name" value="Proton_antipo_M"/>
    <property type="match status" value="1"/>
</dbReference>
<evidence type="ECO:0000256" key="16">
    <source>
        <dbReference type="ARBA" id="ARBA00049551"/>
    </source>
</evidence>
<geneLocation type="mitochondrion" evidence="20"/>
<comment type="catalytic activity">
    <reaction evidence="16 17">
        <text>a ubiquinone + NADH + 5 H(+)(in) = a ubiquinol + NAD(+) + 4 H(+)(out)</text>
        <dbReference type="Rhea" id="RHEA:29091"/>
        <dbReference type="Rhea" id="RHEA-COMP:9565"/>
        <dbReference type="Rhea" id="RHEA-COMP:9566"/>
        <dbReference type="ChEBI" id="CHEBI:15378"/>
        <dbReference type="ChEBI" id="CHEBI:16389"/>
        <dbReference type="ChEBI" id="CHEBI:17976"/>
        <dbReference type="ChEBI" id="CHEBI:57540"/>
        <dbReference type="ChEBI" id="CHEBI:57945"/>
        <dbReference type="EC" id="7.1.1.2"/>
    </reaction>
</comment>
<proteinExistence type="inferred from homology"/>
<dbReference type="GO" id="GO:0042773">
    <property type="term" value="P:ATP synthesis coupled electron transport"/>
    <property type="evidence" value="ECO:0007669"/>
    <property type="project" value="InterPro"/>
</dbReference>
<accession>A0A4D6NYI2</accession>
<feature type="transmembrane region" description="Helical" evidence="17">
    <location>
        <begin position="20"/>
        <end position="40"/>
    </location>
</feature>
<keyword evidence="11 17" id="KW-1133">Transmembrane helix</keyword>
<evidence type="ECO:0000256" key="13">
    <source>
        <dbReference type="ARBA" id="ARBA00023075"/>
    </source>
</evidence>
<feature type="transmembrane region" description="Helical" evidence="17">
    <location>
        <begin position="241"/>
        <end position="262"/>
    </location>
</feature>
<keyword evidence="14 17" id="KW-0496">Mitochondrion</keyword>
<keyword evidence="15 17" id="KW-0472">Membrane</keyword>
<dbReference type="GO" id="GO:0008137">
    <property type="term" value="F:NADH dehydrogenase (ubiquinone) activity"/>
    <property type="evidence" value="ECO:0007669"/>
    <property type="project" value="UniProtKB-UniRule"/>
</dbReference>
<comment type="function">
    <text evidence="17">Core subunit of the mitochondrial membrane respiratory chain NADH dehydrogenase (Complex I) which catalyzes electron transfer from NADH through the respiratory chain, using ubiquinone as an electron acceptor. Essential for the catalytic activity and assembly of complex I.</text>
</comment>
<dbReference type="GO" id="GO:0015990">
    <property type="term" value="P:electron transport coupled proton transport"/>
    <property type="evidence" value="ECO:0007669"/>
    <property type="project" value="TreeGrafter"/>
</dbReference>
<evidence type="ECO:0000256" key="11">
    <source>
        <dbReference type="ARBA" id="ARBA00022989"/>
    </source>
</evidence>